<name>A0A2H6KCK9_9APIC</name>
<proteinExistence type="predicted"/>
<dbReference type="RefSeq" id="XP_028866979.1">
    <property type="nucleotide sequence ID" value="XM_029011146.1"/>
</dbReference>
<keyword evidence="3" id="KW-1185">Reference proteome</keyword>
<feature type="region of interest" description="Disordered" evidence="1">
    <location>
        <begin position="191"/>
        <end position="235"/>
    </location>
</feature>
<evidence type="ECO:0000313" key="3">
    <source>
        <dbReference type="Proteomes" id="UP000236319"/>
    </source>
</evidence>
<protein>
    <submittedName>
        <fullName evidence="2">Pseudouridine synthase, putative</fullName>
    </submittedName>
</protein>
<feature type="compositionally biased region" description="Polar residues" evidence="1">
    <location>
        <begin position="218"/>
        <end position="232"/>
    </location>
</feature>
<organism evidence="2 3">
    <name type="scientific">Babesia ovata</name>
    <dbReference type="NCBI Taxonomy" id="189622"/>
    <lineage>
        <taxon>Eukaryota</taxon>
        <taxon>Sar</taxon>
        <taxon>Alveolata</taxon>
        <taxon>Apicomplexa</taxon>
        <taxon>Aconoidasida</taxon>
        <taxon>Piroplasmida</taxon>
        <taxon>Babesiidae</taxon>
        <taxon>Babesia</taxon>
    </lineage>
</organism>
<dbReference type="Proteomes" id="UP000236319">
    <property type="component" value="Unassembled WGS sequence"/>
</dbReference>
<evidence type="ECO:0000313" key="2">
    <source>
        <dbReference type="EMBL" id="GBE60736.1"/>
    </source>
</evidence>
<dbReference type="OrthoDB" id="360186at2759"/>
<dbReference type="EMBL" id="BDSA01000002">
    <property type="protein sequence ID" value="GBE60736.1"/>
    <property type="molecule type" value="Genomic_DNA"/>
</dbReference>
<reference evidence="2 3" key="1">
    <citation type="journal article" date="2017" name="BMC Genomics">
        <title>Whole-genome assembly of Babesia ovata and comparative genomics between closely related pathogens.</title>
        <authorList>
            <person name="Yamagishi J."/>
            <person name="Asada M."/>
            <person name="Hakimi H."/>
            <person name="Tanaka T.Q."/>
            <person name="Sugimoto C."/>
            <person name="Kawazu S."/>
        </authorList>
    </citation>
    <scope>NUCLEOTIDE SEQUENCE [LARGE SCALE GENOMIC DNA]</scope>
    <source>
        <strain evidence="2 3">Miyake</strain>
    </source>
</reference>
<comment type="caution">
    <text evidence="2">The sequence shown here is derived from an EMBL/GenBank/DDBJ whole genome shotgun (WGS) entry which is preliminary data.</text>
</comment>
<sequence length="395" mass="43427">MSYLQNEIRVVLTGPSNRFFVAYKPYGWFLTTPFDPRFGEAVMAPVLAAKLGVSPKDISFPGKLAARESGLVIGCTDTAMHNKIEATLKNGQCSMSYQCIVHANRSANTALIRRSPFSHAFACYNHHEGVSSGVVTFDVRRQTKVEPLKRLSALSDERLRNVLSQFLARSRVVSVHDVSVKRKDAKIISDGEESGFSDTGSSKHNCPGSDEVGDAGKTDSSIGQDNITGTTETVDEGFTKTANTSTAADSQQNGGYSFAYIMENLRDYLKRTAEDGTTQHRRVGNNSHNTRDDKDRRNALSQFRHVEIATGNHMVNKHMVEVLSSMGLVVLTGPPHQNTSKIRATVDSACLELCALQFPHPIYRDRVIEARLHEGDPVVPEEWVRLALNSSCGVP</sequence>
<evidence type="ECO:0000256" key="1">
    <source>
        <dbReference type="SAM" id="MobiDB-lite"/>
    </source>
</evidence>
<feature type="region of interest" description="Disordered" evidence="1">
    <location>
        <begin position="275"/>
        <end position="296"/>
    </location>
</feature>
<accession>A0A2H6KCK9</accession>
<dbReference type="GeneID" id="39874506"/>
<gene>
    <name evidence="2" type="ORF">BOVATA_022290</name>
</gene>
<dbReference type="AlphaFoldDB" id="A0A2H6KCK9"/>
<dbReference type="VEuPathDB" id="PiroplasmaDB:BOVATA_022290"/>